<accession>A0A7D5TJP1</accession>
<protein>
    <submittedName>
        <fullName evidence="1">Uncharacterized protein</fullName>
    </submittedName>
</protein>
<organism evidence="1 2">
    <name type="scientific">Halosimplex rubrum</name>
    <dbReference type="NCBI Taxonomy" id="869889"/>
    <lineage>
        <taxon>Archaea</taxon>
        <taxon>Methanobacteriati</taxon>
        <taxon>Methanobacteriota</taxon>
        <taxon>Stenosarchaea group</taxon>
        <taxon>Halobacteria</taxon>
        <taxon>Halobacteriales</taxon>
        <taxon>Haloarculaceae</taxon>
        <taxon>Halosimplex</taxon>
    </lineage>
</organism>
<sequence>MTRSAVQLYALRDVDRPFTEVLELVADAGFDNDSEWLIYEYEGANR</sequence>
<gene>
    <name evidence="1" type="ORF">HZS55_01795</name>
</gene>
<dbReference type="GeneID" id="56076556"/>
<dbReference type="RefSeq" id="WP_179910056.1">
    <property type="nucleotide sequence ID" value="NZ_CP058910.1"/>
</dbReference>
<keyword evidence="2" id="KW-1185">Reference proteome</keyword>
<reference evidence="1 2" key="1">
    <citation type="submission" date="2020-07" db="EMBL/GenBank/DDBJ databases">
        <title>Halosimplex pelagicum sp. nov. and Halosimplex rubrum sp. nov., isolated from salted brown alga Laminaria, and emended description of the genus Halosimplex.</title>
        <authorList>
            <person name="Cui H."/>
        </authorList>
    </citation>
    <scope>NUCLEOTIDE SEQUENCE [LARGE SCALE GENOMIC DNA]</scope>
    <source>
        <strain evidence="1 2">R27</strain>
    </source>
</reference>
<name>A0A7D5TJP1_9EURY</name>
<dbReference type="Proteomes" id="UP000509667">
    <property type="component" value="Chromosome"/>
</dbReference>
<dbReference type="KEGG" id="hrr:HZS55_01795"/>
<evidence type="ECO:0000313" key="2">
    <source>
        <dbReference type="Proteomes" id="UP000509667"/>
    </source>
</evidence>
<proteinExistence type="predicted"/>
<evidence type="ECO:0000313" key="1">
    <source>
        <dbReference type="EMBL" id="QLH76112.1"/>
    </source>
</evidence>
<dbReference type="AlphaFoldDB" id="A0A7D5TJP1"/>
<dbReference type="EMBL" id="CP058910">
    <property type="protein sequence ID" value="QLH76112.1"/>
    <property type="molecule type" value="Genomic_DNA"/>
</dbReference>